<keyword evidence="5" id="KW-1185">Reference proteome</keyword>
<dbReference type="Pfam" id="PF01381">
    <property type="entry name" value="HTH_3"/>
    <property type="match status" value="1"/>
</dbReference>
<feature type="domain" description="HTH cro/C1-type" evidence="1">
    <location>
        <begin position="3"/>
        <end position="56"/>
    </location>
</feature>
<dbReference type="SMART" id="SM00530">
    <property type="entry name" value="HTH_XRE"/>
    <property type="match status" value="1"/>
</dbReference>
<proteinExistence type="predicted"/>
<dbReference type="EMBL" id="JAVDYD010000001">
    <property type="protein sequence ID" value="MDR7341248.1"/>
    <property type="molecule type" value="Genomic_DNA"/>
</dbReference>
<dbReference type="InterPro" id="IPR001387">
    <property type="entry name" value="Cro/C1-type_HTH"/>
</dbReference>
<gene>
    <name evidence="3" type="ORF">J2S69_004967</name>
    <name evidence="2" type="ORF">O2L01_02095</name>
</gene>
<dbReference type="Proteomes" id="UP001145799">
    <property type="component" value="Unassembled WGS sequence"/>
</dbReference>
<dbReference type="RefSeq" id="WP_270119989.1">
    <property type="nucleotide sequence ID" value="NZ_BAAAOM010000001.1"/>
</dbReference>
<dbReference type="InterPro" id="IPR043917">
    <property type="entry name" value="DUF5753"/>
</dbReference>
<dbReference type="EMBL" id="JAPZVQ010000001">
    <property type="protein sequence ID" value="MDA1383761.1"/>
    <property type="molecule type" value="Genomic_DNA"/>
</dbReference>
<comment type="caution">
    <text evidence="2">The sequence shown here is derived from an EMBL/GenBank/DDBJ whole genome shotgun (WGS) entry which is preliminary data.</text>
</comment>
<reference evidence="2" key="1">
    <citation type="submission" date="2022-12" db="EMBL/GenBank/DDBJ databases">
        <title>Gycomyces niveus sp.nov., a novel actinomycete isolated from soil in Shouguang.</title>
        <authorList>
            <person name="Yang X."/>
        </authorList>
    </citation>
    <scope>NUCLEOTIDE SEQUENCE</scope>
    <source>
        <strain evidence="2">DSM 44724</strain>
    </source>
</reference>
<evidence type="ECO:0000259" key="1">
    <source>
        <dbReference type="PROSITE" id="PS50943"/>
    </source>
</evidence>
<name>A0A9X3SW93_9ACTN</name>
<evidence type="ECO:0000313" key="5">
    <source>
        <dbReference type="Proteomes" id="UP001183604"/>
    </source>
</evidence>
<dbReference type="Gene3D" id="1.10.260.40">
    <property type="entry name" value="lambda repressor-like DNA-binding domains"/>
    <property type="match status" value="1"/>
</dbReference>
<protein>
    <submittedName>
        <fullName evidence="2">Scr1 family TA system antitoxin-like transcriptional regulator</fullName>
    </submittedName>
    <submittedName>
        <fullName evidence="3">Transcriptional regulator with XRE-family HTH domain</fullName>
    </submittedName>
</protein>
<dbReference type="PROSITE" id="PS50943">
    <property type="entry name" value="HTH_CROC1"/>
    <property type="match status" value="1"/>
</dbReference>
<dbReference type="SUPFAM" id="SSF47413">
    <property type="entry name" value="lambda repressor-like DNA-binding domains"/>
    <property type="match status" value="1"/>
</dbReference>
<organism evidence="2 4">
    <name type="scientific">Glycomyces lechevalierae</name>
    <dbReference type="NCBI Taxonomy" id="256034"/>
    <lineage>
        <taxon>Bacteria</taxon>
        <taxon>Bacillati</taxon>
        <taxon>Actinomycetota</taxon>
        <taxon>Actinomycetes</taxon>
        <taxon>Glycomycetales</taxon>
        <taxon>Glycomycetaceae</taxon>
        <taxon>Glycomyces</taxon>
    </lineage>
</organism>
<reference evidence="3 5" key="2">
    <citation type="submission" date="2023-07" db="EMBL/GenBank/DDBJ databases">
        <title>Sequencing the genomes of 1000 actinobacteria strains.</title>
        <authorList>
            <person name="Klenk H.-P."/>
        </authorList>
    </citation>
    <scope>NUCLEOTIDE SEQUENCE [LARGE SCALE GENOMIC DNA]</scope>
    <source>
        <strain evidence="3 5">DSM 44724</strain>
    </source>
</reference>
<evidence type="ECO:0000313" key="4">
    <source>
        <dbReference type="Proteomes" id="UP001145799"/>
    </source>
</evidence>
<accession>A0A9X3SW93</accession>
<dbReference type="CDD" id="cd00093">
    <property type="entry name" value="HTH_XRE"/>
    <property type="match status" value="1"/>
</dbReference>
<dbReference type="GO" id="GO:0003677">
    <property type="term" value="F:DNA binding"/>
    <property type="evidence" value="ECO:0007669"/>
    <property type="project" value="InterPro"/>
</dbReference>
<dbReference type="AlphaFoldDB" id="A0A9X3SW93"/>
<evidence type="ECO:0000313" key="3">
    <source>
        <dbReference type="EMBL" id="MDR7341248.1"/>
    </source>
</evidence>
<dbReference type="Pfam" id="PF19054">
    <property type="entry name" value="DUF5753"/>
    <property type="match status" value="1"/>
</dbReference>
<dbReference type="Proteomes" id="UP001183604">
    <property type="component" value="Unassembled WGS sequence"/>
</dbReference>
<dbReference type="InterPro" id="IPR010982">
    <property type="entry name" value="Lambda_DNA-bd_dom_sf"/>
</dbReference>
<sequence>MMLIKGRRARGRTQREVADEVLLSVDSYRAYEAGRTTPPAKHVKALAAACGIGAEIAAYMVQVASKKEEALEADQRFNALFIALAEEHYGSFFKFDALMIPGILQLQEYHYIVARLAEPASDQWVDNGWDFKEGRQRVIESRIDRPEIHFLIGETALLQLWQVSEELYQDQMTHLRRCARRPGVKIRILPGPVLAQRSSFEIYSKDGGRLAGPMFVYTEGLDSSWLIDDPTRIASYDVVRKMLWKKAIRIEVYHDDDRRFRLA</sequence>
<evidence type="ECO:0000313" key="2">
    <source>
        <dbReference type="EMBL" id="MDA1383761.1"/>
    </source>
</evidence>